<organism evidence="1 2">
    <name type="scientific">Candidatus Lambdaproteobacteria bacterium RIFOXYD2_FULL_56_26</name>
    <dbReference type="NCBI Taxonomy" id="1817773"/>
    <lineage>
        <taxon>Bacteria</taxon>
        <taxon>Pseudomonadati</taxon>
        <taxon>Pseudomonadota</taxon>
        <taxon>Candidatus Lambdaproteobacteria</taxon>
    </lineage>
</organism>
<proteinExistence type="predicted"/>
<comment type="caution">
    <text evidence="1">The sequence shown here is derived from an EMBL/GenBank/DDBJ whole genome shotgun (WGS) entry which is preliminary data.</text>
</comment>
<sequence length="89" mass="10685">MDFDRMMVRLEIEKVLTLLVKQTQLVEQRSLLEYYHEMFVDLKSLMEPICEYGSVVHLMVILPERLKELQKELKEDLGLGAEFRSLIRW</sequence>
<dbReference type="AlphaFoldDB" id="A0A1F6H3N2"/>
<protein>
    <submittedName>
        <fullName evidence="1">Uncharacterized protein</fullName>
    </submittedName>
</protein>
<dbReference type="EMBL" id="MFNF01000001">
    <property type="protein sequence ID" value="OGH04924.1"/>
    <property type="molecule type" value="Genomic_DNA"/>
</dbReference>
<dbReference type="Proteomes" id="UP000177583">
    <property type="component" value="Unassembled WGS sequence"/>
</dbReference>
<evidence type="ECO:0000313" key="2">
    <source>
        <dbReference type="Proteomes" id="UP000177583"/>
    </source>
</evidence>
<reference evidence="1 2" key="1">
    <citation type="journal article" date="2016" name="Nat. Commun.">
        <title>Thousands of microbial genomes shed light on interconnected biogeochemical processes in an aquifer system.</title>
        <authorList>
            <person name="Anantharaman K."/>
            <person name="Brown C.T."/>
            <person name="Hug L.A."/>
            <person name="Sharon I."/>
            <person name="Castelle C.J."/>
            <person name="Probst A.J."/>
            <person name="Thomas B.C."/>
            <person name="Singh A."/>
            <person name="Wilkins M.J."/>
            <person name="Karaoz U."/>
            <person name="Brodie E.L."/>
            <person name="Williams K.H."/>
            <person name="Hubbard S.S."/>
            <person name="Banfield J.F."/>
        </authorList>
    </citation>
    <scope>NUCLEOTIDE SEQUENCE [LARGE SCALE GENOMIC DNA]</scope>
</reference>
<evidence type="ECO:0000313" key="1">
    <source>
        <dbReference type="EMBL" id="OGH04924.1"/>
    </source>
</evidence>
<gene>
    <name evidence="1" type="ORF">A2557_08085</name>
</gene>
<accession>A0A1F6H3N2</accession>
<name>A0A1F6H3N2_9PROT</name>